<name>A0ABV4URQ9_9MICC</name>
<feature type="non-terminal residue" evidence="1">
    <location>
        <position position="89"/>
    </location>
</feature>
<gene>
    <name evidence="1" type="ORF">ACETWP_17340</name>
</gene>
<dbReference type="EMBL" id="JBHDLJ010000041">
    <property type="protein sequence ID" value="MFB0836356.1"/>
    <property type="molecule type" value="Genomic_DNA"/>
</dbReference>
<evidence type="ECO:0000313" key="1">
    <source>
        <dbReference type="EMBL" id="MFB0836356.1"/>
    </source>
</evidence>
<dbReference type="Proteomes" id="UP001575652">
    <property type="component" value="Unassembled WGS sequence"/>
</dbReference>
<accession>A0ABV4URQ9</accession>
<evidence type="ECO:0000313" key="2">
    <source>
        <dbReference type="Proteomes" id="UP001575652"/>
    </source>
</evidence>
<sequence length="89" mass="8535">PVPTVTGTATVGSTLTAVPGAWSPAGVELAYQWSADGTNIAGATNNTLDLAPSLAGKAITVAVTGTKAGYTTTTKASAATAKVATAALT</sequence>
<proteinExistence type="predicted"/>
<keyword evidence="2" id="KW-1185">Reference proteome</keyword>
<protein>
    <submittedName>
        <fullName evidence="1">Uncharacterized protein</fullName>
    </submittedName>
</protein>
<dbReference type="Gene3D" id="2.60.40.2700">
    <property type="match status" value="1"/>
</dbReference>
<reference evidence="1 2" key="1">
    <citation type="submission" date="2024-09" db="EMBL/GenBank/DDBJ databases">
        <authorList>
            <person name="Salinas-Garcia M.A."/>
            <person name="Prieme A."/>
        </authorList>
    </citation>
    <scope>NUCLEOTIDE SEQUENCE [LARGE SCALE GENOMIC DNA]</scope>
    <source>
        <strain evidence="1 2">DSM 21081</strain>
    </source>
</reference>
<feature type="non-terminal residue" evidence="1">
    <location>
        <position position="1"/>
    </location>
</feature>
<comment type="caution">
    <text evidence="1">The sequence shown here is derived from an EMBL/GenBank/DDBJ whole genome shotgun (WGS) entry which is preliminary data.</text>
</comment>
<organism evidence="1 2">
    <name type="scientific">Arthrobacter halodurans</name>
    <dbReference type="NCBI Taxonomy" id="516699"/>
    <lineage>
        <taxon>Bacteria</taxon>
        <taxon>Bacillati</taxon>
        <taxon>Actinomycetota</taxon>
        <taxon>Actinomycetes</taxon>
        <taxon>Micrococcales</taxon>
        <taxon>Micrococcaceae</taxon>
        <taxon>Arthrobacter</taxon>
    </lineage>
</organism>